<keyword evidence="2" id="KW-0328">Glycosyltransferase</keyword>
<dbReference type="GO" id="GO:0003714">
    <property type="term" value="F:transcription corepressor activity"/>
    <property type="evidence" value="ECO:0007669"/>
    <property type="project" value="TreeGrafter"/>
</dbReference>
<dbReference type="GO" id="GO:0005634">
    <property type="term" value="C:nucleus"/>
    <property type="evidence" value="ECO:0007669"/>
    <property type="project" value="UniProtKB-SubCell"/>
</dbReference>
<gene>
    <name evidence="7" type="ORF">AB205_0034230</name>
</gene>
<dbReference type="GO" id="GO:0005737">
    <property type="term" value="C:cytoplasm"/>
    <property type="evidence" value="ECO:0007669"/>
    <property type="project" value="TreeGrafter"/>
</dbReference>
<evidence type="ECO:0000256" key="3">
    <source>
        <dbReference type="ARBA" id="ARBA00022679"/>
    </source>
</evidence>
<dbReference type="GO" id="GO:1990404">
    <property type="term" value="F:NAD+-protein mono-ADP-ribosyltransferase activity"/>
    <property type="evidence" value="ECO:0007669"/>
    <property type="project" value="TreeGrafter"/>
</dbReference>
<evidence type="ECO:0000313" key="7">
    <source>
        <dbReference type="EMBL" id="PIO35436.1"/>
    </source>
</evidence>
<evidence type="ECO:0000256" key="4">
    <source>
        <dbReference type="ARBA" id="ARBA00023027"/>
    </source>
</evidence>
<dbReference type="InterPro" id="IPR057047">
    <property type="entry name" value="PARP14_KH_5"/>
</dbReference>
<dbReference type="InterPro" id="IPR057046">
    <property type="entry name" value="PARP14_KH_4"/>
</dbReference>
<dbReference type="Proteomes" id="UP000228934">
    <property type="component" value="Unassembled WGS sequence"/>
</dbReference>
<evidence type="ECO:0000256" key="1">
    <source>
        <dbReference type="ARBA" id="ARBA00004123"/>
    </source>
</evidence>
<dbReference type="GO" id="GO:0070212">
    <property type="term" value="P:protein poly-ADP-ribosylation"/>
    <property type="evidence" value="ECO:0007669"/>
    <property type="project" value="TreeGrafter"/>
</dbReference>
<dbReference type="CDD" id="cd02907">
    <property type="entry name" value="Macro_Af1521_BAL-like"/>
    <property type="match status" value="1"/>
</dbReference>
<organism evidence="7 8">
    <name type="scientific">Aquarana catesbeiana</name>
    <name type="common">American bullfrog</name>
    <name type="synonym">Rana catesbeiana</name>
    <dbReference type="NCBI Taxonomy" id="8400"/>
    <lineage>
        <taxon>Eukaryota</taxon>
        <taxon>Metazoa</taxon>
        <taxon>Chordata</taxon>
        <taxon>Craniata</taxon>
        <taxon>Vertebrata</taxon>
        <taxon>Euteleostomi</taxon>
        <taxon>Amphibia</taxon>
        <taxon>Batrachia</taxon>
        <taxon>Anura</taxon>
        <taxon>Neobatrachia</taxon>
        <taxon>Ranoidea</taxon>
        <taxon>Ranidae</taxon>
        <taxon>Aquarana</taxon>
    </lineage>
</organism>
<dbReference type="PROSITE" id="PS51154">
    <property type="entry name" value="MACRO"/>
    <property type="match status" value="2"/>
</dbReference>
<dbReference type="Pfam" id="PF23253">
    <property type="entry name" value="KH_PARP14_6"/>
    <property type="match status" value="1"/>
</dbReference>
<dbReference type="GO" id="GO:0044389">
    <property type="term" value="F:ubiquitin-like protein ligase binding"/>
    <property type="evidence" value="ECO:0007669"/>
    <property type="project" value="TreeGrafter"/>
</dbReference>
<dbReference type="Gene3D" id="3.40.220.10">
    <property type="entry name" value="Leucine Aminopeptidase, subunit E, domain 1"/>
    <property type="match status" value="2"/>
</dbReference>
<dbReference type="Pfam" id="PF01661">
    <property type="entry name" value="Macro"/>
    <property type="match status" value="2"/>
</dbReference>
<keyword evidence="3" id="KW-0808">Transferase</keyword>
<dbReference type="InterPro" id="IPR052056">
    <property type="entry name" value="Mono-ARTD/PARP"/>
</dbReference>
<sequence>MMEKVPGLKIDYNAETKEIQISGPRSEVLTAKCKIDNIQQQMKTKSLQLNCHLVQFLMLSDGKLSSRLFVPHSINALLQIDDNAVKLIAYSEEALKKAEVQIKEELMCRRIIIEERSLLESPEWKSLISQLNAEKCRVQILEFPSGAVNDVVITGLTSNVQKCLQKVGEFLKNNTRIRTDVTVGSKVMMKFLQDRRRDIWGKIHKKVDLMENGNRMCLSGPRVHVQEAALLFNNFLSSLHCDTLCIKEPGAKKFCMINEKVLVATAKEEFNCAIYLEDASRKNSVLGEPSFQVKLPKGLTIAIYKDDLCHHKVDVIVNAANKNLKHIGGLAKALLIAAGCKLQEDCDRIIKTNGSLSPGDSVITDAGNLPCKQVIHTVGPEWSASSPSTCELLLQKAITTSLQLASKNNHCSIAIPAVSSGIFAFPLKSCIENIMEALQVYVESQQTTLQRIHLVDMNEETVKAFCEVTKVKFGNQPNAVPPKPPEIQHDVKVKDAEKPQVQVIAGNENAVMTKEGIVIKLLQKKIEDCTTDVIVNSVPSSLDMNLNLISEALLSRAGTNLQHLLRNVSSGAQVSPGSIFNTSGCNLNCQEVLHVVAPAWDKRQGASEKILGGIIKNCLTMTEQNQRKSISLPAIGTGVLGFPKALVASVMFDEIFQFSSSKNRQNLQEVHLVLHPSDGDTIKVFSSQLAKYSEATTNETTNQKPAGTESSNFIYHEII</sequence>
<keyword evidence="5" id="KW-0539">Nucleus</keyword>
<dbReference type="PANTHER" id="PTHR14453:SF70">
    <property type="entry name" value="PROTEIN MONO-ADP-RIBOSYLTRANSFERASE PARP9"/>
    <property type="match status" value="1"/>
</dbReference>
<name>A0A2G9S5N0_AQUCT</name>
<dbReference type="EMBL" id="KV926538">
    <property type="protein sequence ID" value="PIO35436.1"/>
    <property type="molecule type" value="Genomic_DNA"/>
</dbReference>
<dbReference type="InterPro" id="IPR043472">
    <property type="entry name" value="Macro_dom-like"/>
</dbReference>
<evidence type="ECO:0000259" key="6">
    <source>
        <dbReference type="PROSITE" id="PS51154"/>
    </source>
</evidence>
<proteinExistence type="predicted"/>
<evidence type="ECO:0000313" key="8">
    <source>
        <dbReference type="Proteomes" id="UP000228934"/>
    </source>
</evidence>
<dbReference type="Pfam" id="PF23252">
    <property type="entry name" value="KH_PARP14_5"/>
    <property type="match status" value="1"/>
</dbReference>
<dbReference type="InterPro" id="IPR057045">
    <property type="entry name" value="PARP14_KH_3"/>
</dbReference>
<protein>
    <recommendedName>
        <fullName evidence="6">Macro domain-containing protein</fullName>
    </recommendedName>
</protein>
<dbReference type="SMART" id="SM00506">
    <property type="entry name" value="A1pp"/>
    <property type="match status" value="2"/>
</dbReference>
<feature type="domain" description="Macro" evidence="6">
    <location>
        <begin position="506"/>
        <end position="693"/>
    </location>
</feature>
<dbReference type="AlphaFoldDB" id="A0A2G9S5N0"/>
<evidence type="ECO:0000256" key="2">
    <source>
        <dbReference type="ARBA" id="ARBA00022676"/>
    </source>
</evidence>
<dbReference type="PANTHER" id="PTHR14453">
    <property type="entry name" value="PARP/ZINC FINGER CCCH TYPE DOMAIN CONTAINING PROTEIN"/>
    <property type="match status" value="1"/>
</dbReference>
<reference evidence="8" key="1">
    <citation type="journal article" date="2017" name="Nat. Commun.">
        <title>The North American bullfrog draft genome provides insight into hormonal regulation of long noncoding RNA.</title>
        <authorList>
            <person name="Hammond S.A."/>
            <person name="Warren R.L."/>
            <person name="Vandervalk B.P."/>
            <person name="Kucuk E."/>
            <person name="Khan H."/>
            <person name="Gibb E.A."/>
            <person name="Pandoh P."/>
            <person name="Kirk H."/>
            <person name="Zhao Y."/>
            <person name="Jones M."/>
            <person name="Mungall A.J."/>
            <person name="Coope R."/>
            <person name="Pleasance S."/>
            <person name="Moore R.A."/>
            <person name="Holt R.A."/>
            <person name="Round J.M."/>
            <person name="Ohora S."/>
            <person name="Walle B.V."/>
            <person name="Veldhoen N."/>
            <person name="Helbing C.C."/>
            <person name="Birol I."/>
        </authorList>
    </citation>
    <scope>NUCLEOTIDE SEQUENCE [LARGE SCALE GENOMIC DNA]</scope>
</reference>
<keyword evidence="4" id="KW-0520">NAD</keyword>
<dbReference type="GO" id="GO:0010629">
    <property type="term" value="P:negative regulation of gene expression"/>
    <property type="evidence" value="ECO:0007669"/>
    <property type="project" value="TreeGrafter"/>
</dbReference>
<dbReference type="GO" id="GO:0060335">
    <property type="term" value="P:positive regulation of type II interferon-mediated signaling pathway"/>
    <property type="evidence" value="ECO:0007669"/>
    <property type="project" value="TreeGrafter"/>
</dbReference>
<evidence type="ECO:0000256" key="5">
    <source>
        <dbReference type="ARBA" id="ARBA00023242"/>
    </source>
</evidence>
<feature type="domain" description="Macro" evidence="6">
    <location>
        <begin position="288"/>
        <end position="473"/>
    </location>
</feature>
<keyword evidence="8" id="KW-1185">Reference proteome</keyword>
<dbReference type="OrthoDB" id="6133115at2759"/>
<dbReference type="InterPro" id="IPR002589">
    <property type="entry name" value="Macro_dom"/>
</dbReference>
<comment type="subcellular location">
    <subcellularLocation>
        <location evidence="1">Nucleus</location>
    </subcellularLocation>
</comment>
<dbReference type="GO" id="GO:0003950">
    <property type="term" value="F:NAD+ poly-ADP-ribosyltransferase activity"/>
    <property type="evidence" value="ECO:0007669"/>
    <property type="project" value="TreeGrafter"/>
</dbReference>
<dbReference type="SUPFAM" id="SSF52949">
    <property type="entry name" value="Macro domain-like"/>
    <property type="match status" value="2"/>
</dbReference>
<dbReference type="Pfam" id="PF23251">
    <property type="entry name" value="KH_PARP14_4"/>
    <property type="match status" value="1"/>
</dbReference>
<dbReference type="Pfam" id="PF23249">
    <property type="entry name" value="KH_PARP14_3"/>
    <property type="match status" value="1"/>
</dbReference>
<accession>A0A2G9S5N0</accession>
<dbReference type="InterPro" id="IPR057048">
    <property type="entry name" value="PARP14_KH_6"/>
</dbReference>